<feature type="compositionally biased region" description="Basic and acidic residues" evidence="2">
    <location>
        <begin position="130"/>
        <end position="144"/>
    </location>
</feature>
<dbReference type="Proteomes" id="UP000585474">
    <property type="component" value="Unassembled WGS sequence"/>
</dbReference>
<feature type="region of interest" description="Disordered" evidence="2">
    <location>
        <begin position="316"/>
        <end position="337"/>
    </location>
</feature>
<evidence type="ECO:0000313" key="3">
    <source>
        <dbReference type="EMBL" id="GFY91588.1"/>
    </source>
</evidence>
<dbReference type="EMBL" id="BJWL01000007">
    <property type="protein sequence ID" value="GFY91588.1"/>
    <property type="molecule type" value="Genomic_DNA"/>
</dbReference>
<accession>A0A7J0EYU7</accession>
<feature type="compositionally biased region" description="Acidic residues" evidence="2">
    <location>
        <begin position="316"/>
        <end position="326"/>
    </location>
</feature>
<dbReference type="AlphaFoldDB" id="A0A7J0EYU7"/>
<feature type="region of interest" description="Disordered" evidence="2">
    <location>
        <begin position="1"/>
        <end position="49"/>
    </location>
</feature>
<proteinExistence type="predicted"/>
<evidence type="ECO:0000256" key="2">
    <source>
        <dbReference type="SAM" id="MobiDB-lite"/>
    </source>
</evidence>
<feature type="compositionally biased region" description="Basic residues" evidence="2">
    <location>
        <begin position="1"/>
        <end position="10"/>
    </location>
</feature>
<gene>
    <name evidence="3" type="ORF">Acr_07g0017840</name>
</gene>
<comment type="caution">
    <text evidence="3">The sequence shown here is derived from an EMBL/GenBank/DDBJ whole genome shotgun (WGS) entry which is preliminary data.</text>
</comment>
<feature type="compositionally biased region" description="Polar residues" evidence="2">
    <location>
        <begin position="15"/>
        <end position="24"/>
    </location>
</feature>
<keyword evidence="1" id="KW-0175">Coiled coil</keyword>
<evidence type="ECO:0000313" key="4">
    <source>
        <dbReference type="Proteomes" id="UP000585474"/>
    </source>
</evidence>
<keyword evidence="4" id="KW-1185">Reference proteome</keyword>
<name>A0A7J0EYU7_9ERIC</name>
<organism evidence="3 4">
    <name type="scientific">Actinidia rufa</name>
    <dbReference type="NCBI Taxonomy" id="165716"/>
    <lineage>
        <taxon>Eukaryota</taxon>
        <taxon>Viridiplantae</taxon>
        <taxon>Streptophyta</taxon>
        <taxon>Embryophyta</taxon>
        <taxon>Tracheophyta</taxon>
        <taxon>Spermatophyta</taxon>
        <taxon>Magnoliopsida</taxon>
        <taxon>eudicotyledons</taxon>
        <taxon>Gunneridae</taxon>
        <taxon>Pentapetalae</taxon>
        <taxon>asterids</taxon>
        <taxon>Ericales</taxon>
        <taxon>Actinidiaceae</taxon>
        <taxon>Actinidia</taxon>
    </lineage>
</organism>
<feature type="coiled-coil region" evidence="1">
    <location>
        <begin position="170"/>
        <end position="218"/>
    </location>
</feature>
<reference evidence="3 4" key="1">
    <citation type="submission" date="2019-07" db="EMBL/GenBank/DDBJ databases">
        <title>De Novo Assembly of kiwifruit Actinidia rufa.</title>
        <authorList>
            <person name="Sugita-Konishi S."/>
            <person name="Sato K."/>
            <person name="Mori E."/>
            <person name="Abe Y."/>
            <person name="Kisaki G."/>
            <person name="Hamano K."/>
            <person name="Suezawa K."/>
            <person name="Otani M."/>
            <person name="Fukuda T."/>
            <person name="Manabe T."/>
            <person name="Gomi K."/>
            <person name="Tabuchi M."/>
            <person name="Akimitsu K."/>
            <person name="Kataoka I."/>
        </authorList>
    </citation>
    <scope>NUCLEOTIDE SEQUENCE [LARGE SCALE GENOMIC DNA]</scope>
    <source>
        <strain evidence="4">cv. Fuchu</strain>
    </source>
</reference>
<feature type="compositionally biased region" description="Basic and acidic residues" evidence="2">
    <location>
        <begin position="31"/>
        <end position="43"/>
    </location>
</feature>
<feature type="region of interest" description="Disordered" evidence="2">
    <location>
        <begin position="128"/>
        <end position="154"/>
    </location>
</feature>
<sequence>MAPKNPKSKKVSQALVVSTPTTAKSQKRKSKVDPSKDKGKKGESTSAPALEQNVLYFDEDKLQERDNITRKEYLKVLYGEDTDECVQPIANELPLELRLVHHFVCTIFTLKTRKYEYVGEGTVLFWTPKPSKETGEESASKEKTPSGSRSAKKSLNHEFEGSEMEMGGFMVQVMELLQKLNEKADNAATRLLLLKRNVRELKKEIHSKKRNRLEQKRLNDLVFVKYNRALKRRYDMRDTIDPISLSNIDESNEWLRGSLDGESDEELVFEDDTLTWGAVARASEVGESNKQTRATTSRVRSKGSIFTSNAIHLIDEEETYSEETKEDAEGYKSGSEDDEYIDLLVVDVEDDF</sequence>
<evidence type="ECO:0000256" key="1">
    <source>
        <dbReference type="SAM" id="Coils"/>
    </source>
</evidence>
<protein>
    <submittedName>
        <fullName evidence="3">Uncharacterized protein</fullName>
    </submittedName>
</protein>